<comment type="subcellular location">
    <subcellularLocation>
        <location evidence="1">Nucleus</location>
    </subcellularLocation>
</comment>
<dbReference type="GO" id="GO:0003677">
    <property type="term" value="F:DNA binding"/>
    <property type="evidence" value="ECO:0007669"/>
    <property type="project" value="UniProtKB-KW"/>
</dbReference>
<feature type="compositionally biased region" description="Basic and acidic residues" evidence="6">
    <location>
        <begin position="713"/>
        <end position="722"/>
    </location>
</feature>
<name>A0AAD9ZYQ0_9ROSI</name>
<dbReference type="Pfam" id="PF02362">
    <property type="entry name" value="B3"/>
    <property type="match status" value="4"/>
</dbReference>
<reference evidence="8" key="1">
    <citation type="journal article" date="2023" name="Plant J.">
        <title>Genome sequences and population genomics provide insights into the demographic history, inbreeding, and mutation load of two 'living fossil' tree species of Dipteronia.</title>
        <authorList>
            <person name="Feng Y."/>
            <person name="Comes H.P."/>
            <person name="Chen J."/>
            <person name="Zhu S."/>
            <person name="Lu R."/>
            <person name="Zhang X."/>
            <person name="Li P."/>
            <person name="Qiu J."/>
            <person name="Olsen K.M."/>
            <person name="Qiu Y."/>
        </authorList>
    </citation>
    <scope>NUCLEOTIDE SEQUENCE</scope>
    <source>
        <strain evidence="8">NBL</strain>
    </source>
</reference>
<evidence type="ECO:0000256" key="2">
    <source>
        <dbReference type="ARBA" id="ARBA00023015"/>
    </source>
</evidence>
<dbReference type="PANTHER" id="PTHR31920:SF51">
    <property type="entry name" value="BINDING PROTEIN, PUTATIVE-RELATED"/>
    <property type="match status" value="1"/>
</dbReference>
<proteinExistence type="predicted"/>
<dbReference type="PANTHER" id="PTHR31920">
    <property type="entry name" value="B3 DOMAIN-CONTAINING"/>
    <property type="match status" value="1"/>
</dbReference>
<feature type="region of interest" description="Disordered" evidence="6">
    <location>
        <begin position="359"/>
        <end position="396"/>
    </location>
</feature>
<evidence type="ECO:0000259" key="7">
    <source>
        <dbReference type="PROSITE" id="PS50863"/>
    </source>
</evidence>
<feature type="region of interest" description="Disordered" evidence="6">
    <location>
        <begin position="713"/>
        <end position="741"/>
    </location>
</feature>
<keyword evidence="3" id="KW-0238">DNA-binding</keyword>
<keyword evidence="2" id="KW-0805">Transcription regulation</keyword>
<keyword evidence="9" id="KW-1185">Reference proteome</keyword>
<comment type="caution">
    <text evidence="8">The sequence shown here is derived from an EMBL/GenBank/DDBJ whole genome shotgun (WGS) entry which is preliminary data.</text>
</comment>
<evidence type="ECO:0000256" key="1">
    <source>
        <dbReference type="ARBA" id="ARBA00004123"/>
    </source>
</evidence>
<protein>
    <recommendedName>
        <fullName evidence="7">TF-B3 domain-containing protein</fullName>
    </recommendedName>
</protein>
<evidence type="ECO:0000256" key="6">
    <source>
        <dbReference type="SAM" id="MobiDB-lite"/>
    </source>
</evidence>
<evidence type="ECO:0000256" key="5">
    <source>
        <dbReference type="ARBA" id="ARBA00023242"/>
    </source>
</evidence>
<feature type="domain" description="TF-B3" evidence="7">
    <location>
        <begin position="814"/>
        <end position="909"/>
    </location>
</feature>
<dbReference type="InterPro" id="IPR015300">
    <property type="entry name" value="DNA-bd_pseudobarrel_sf"/>
</dbReference>
<keyword evidence="4" id="KW-0804">Transcription</keyword>
<dbReference type="Gene3D" id="2.40.330.10">
    <property type="entry name" value="DNA-binding pseudobarrel domain"/>
    <property type="match status" value="5"/>
</dbReference>
<evidence type="ECO:0000313" key="9">
    <source>
        <dbReference type="Proteomes" id="UP001281410"/>
    </source>
</evidence>
<dbReference type="EMBL" id="JANJYJ010000008">
    <property type="protein sequence ID" value="KAK3195622.1"/>
    <property type="molecule type" value="Genomic_DNA"/>
</dbReference>
<dbReference type="Proteomes" id="UP001281410">
    <property type="component" value="Unassembled WGS sequence"/>
</dbReference>
<feature type="domain" description="TF-B3" evidence="7">
    <location>
        <begin position="613"/>
        <end position="689"/>
    </location>
</feature>
<evidence type="ECO:0000256" key="3">
    <source>
        <dbReference type="ARBA" id="ARBA00023125"/>
    </source>
</evidence>
<feature type="domain" description="TF-B3" evidence="7">
    <location>
        <begin position="1"/>
        <end position="87"/>
    </location>
</feature>
<organism evidence="8 9">
    <name type="scientific">Dipteronia sinensis</name>
    <dbReference type="NCBI Taxonomy" id="43782"/>
    <lineage>
        <taxon>Eukaryota</taxon>
        <taxon>Viridiplantae</taxon>
        <taxon>Streptophyta</taxon>
        <taxon>Embryophyta</taxon>
        <taxon>Tracheophyta</taxon>
        <taxon>Spermatophyta</taxon>
        <taxon>Magnoliopsida</taxon>
        <taxon>eudicotyledons</taxon>
        <taxon>Gunneridae</taxon>
        <taxon>Pentapetalae</taxon>
        <taxon>rosids</taxon>
        <taxon>malvids</taxon>
        <taxon>Sapindales</taxon>
        <taxon>Sapindaceae</taxon>
        <taxon>Hippocastanoideae</taxon>
        <taxon>Acereae</taxon>
        <taxon>Dipteronia</taxon>
    </lineage>
</organism>
<gene>
    <name evidence="8" type="ORF">Dsin_026932</name>
</gene>
<dbReference type="InterPro" id="IPR050655">
    <property type="entry name" value="Plant_B3_domain"/>
</dbReference>
<evidence type="ECO:0000256" key="4">
    <source>
        <dbReference type="ARBA" id="ARBA00023163"/>
    </source>
</evidence>
<feature type="compositionally biased region" description="Basic and acidic residues" evidence="6">
    <location>
        <begin position="732"/>
        <end position="741"/>
    </location>
</feature>
<accession>A0AAD9ZYQ0</accession>
<dbReference type="AlphaFoldDB" id="A0AAD9ZYQ0"/>
<dbReference type="PROSITE" id="PS50863">
    <property type="entry name" value="B3"/>
    <property type="match status" value="3"/>
</dbReference>
<keyword evidence="5" id="KW-0539">Nucleus</keyword>
<evidence type="ECO:0000313" key="8">
    <source>
        <dbReference type="EMBL" id="KAK3195622.1"/>
    </source>
</evidence>
<dbReference type="GO" id="GO:0005634">
    <property type="term" value="C:nucleus"/>
    <property type="evidence" value="ECO:0007669"/>
    <property type="project" value="UniProtKB-SubCell"/>
</dbReference>
<dbReference type="InterPro" id="IPR003340">
    <property type="entry name" value="B3_DNA-bd"/>
</dbReference>
<dbReference type="SUPFAM" id="SSF101936">
    <property type="entry name" value="DNA-binding pseudobarrel domain"/>
    <property type="match status" value="5"/>
</dbReference>
<dbReference type="SMART" id="SM01019">
    <property type="entry name" value="B3"/>
    <property type="match status" value="5"/>
</dbReference>
<feature type="compositionally biased region" description="Basic and acidic residues" evidence="6">
    <location>
        <begin position="375"/>
        <end position="384"/>
    </location>
</feature>
<sequence>MSNFIYILQMISKKFVRIFGNELSTAATLTVPNGRVLKVGLIRDGRTIWFRDGWHDFVQYNSISAGYFLVFKYGGNSNFNVLIFDLTACEIEYPYYGKESENDRHNLSRQDESENEDSVEIIDVTTPNPTFESPKNKAFDKCPRSSSLMPSHLNRANKPSFVPALGVDKNQERGYESQNKRRKMEELVGSNQSNAVGSDINLKKTAYEVGTHSSYDAAKFDGDEFVDLLDNMGICVNKRFGNIAFEERERAIAAARLFKPKNPSFMVIWRSTENHRLYVPAKFARKYFSTSTKSIKVLDSDGRKWSVLLTSVPTCFMTKLGRVGKKLDGGDICVFELISRKILKVSVLKIRDVVKEGGSKQTSNVMVEEEAANNRNKDEKKSSENEGGSNKRVVVKEGVSKDNRNVMVEEAAAINEGGSKKMSTAKSGGFERTTVQPERVDVSKLVQPRNPYFIVKLRTRTKKHLLLVPTKILKDHKLDLPGPVFFRNEQGMKSPGNAFVWNDGRTWISGWKDFCTQNSVGLDDHCICEFLPDCNGQMGDTIQTKPDSLLAKLSAKELEDHLHFIQILQSYPEAAASPWPWKRHPNIFSSFCLGVCFTRLLFEGFALSMGWRIPEKFVMKFRNELSAFATITVSDGRVWLVGLSKNEGMIWFDDGWQDFMEYYSICIGYFLVFEYEKRSNFHVIIFDTSTFEVSYLYNFEQPKKEENLIHHDEIEKEEDYRNQKGSANLDNSRSRHECEMPSKNCKMEEPVQVKTDTTDNGEDEHPTQIIDLHKLKALLEDKRIFLSRNYNFSSAKEKERLFTLARSLKPRNPSFMIVLWPSHLYSHTVYLPAKFANKYLTHDIEGIKVRASNGREWPVRIGWKNSGCNALRGWSKFLNDMKLKTGDICVFELIRTKDLLLEVSVFKESGKVI</sequence>
<dbReference type="CDD" id="cd10017">
    <property type="entry name" value="B3_DNA"/>
    <property type="match status" value="4"/>
</dbReference>